<dbReference type="NCBIfam" id="TIGR01640">
    <property type="entry name" value="F_box_assoc_1"/>
    <property type="match status" value="1"/>
</dbReference>
<dbReference type="SMART" id="SM00256">
    <property type="entry name" value="FBOX"/>
    <property type="match status" value="1"/>
</dbReference>
<evidence type="ECO:0000256" key="1">
    <source>
        <dbReference type="SAM" id="MobiDB-lite"/>
    </source>
</evidence>
<evidence type="ECO:0000313" key="3">
    <source>
        <dbReference type="EMBL" id="KAG7599031.1"/>
    </source>
</evidence>
<evidence type="ECO:0000313" key="4">
    <source>
        <dbReference type="Proteomes" id="UP000694251"/>
    </source>
</evidence>
<accession>A0A8T2CW45</accession>
<dbReference type="InterPro" id="IPR017451">
    <property type="entry name" value="F-box-assoc_interact_dom"/>
</dbReference>
<dbReference type="Pfam" id="PF00646">
    <property type="entry name" value="F-box"/>
    <property type="match status" value="1"/>
</dbReference>
<sequence>MKRKDDEKERSCSKSSKLDPITLDLKMARVTRLPSVHLGGTLKRKERDYEEEDEKDTTNPSKLGLDSLPLDLKMAILTRMPAKFLMKLRCVSKMWSSIIRSRGFIDSYYATSSRQSRFIVGFSNGVFGTPEERLTFFFSFSHDEGQESSSLLPTFEMAVPTYSFSNHTRFLASFHGILAVLAGTKWLLCNPSTEQVLMFPANIAFVCYDPIDDQYKALAFDNKIWEDPIAHLKHKVLTLGGGQAWRHIKGTPLPYRASESNVCINGFLYYAASLTKTDDTVMVCFDVRSEKLSFINAPKVVAQWGRESVFIEYKGKLASIVRDPYGRANSFDLWILEDVEKHEWSKQTCVFPSSLWDDIDEYRGIRFPGTNKAGEIIIAPKNLSCKVQPFYIFYYNVETQNLRRVRLLGIGDSEEFRRSYGFGKIADDSLVMIAHQHVESVGFLKDPIILT</sequence>
<dbReference type="AlphaFoldDB" id="A0A8T2CW45"/>
<feature type="region of interest" description="Disordered" evidence="1">
    <location>
        <begin position="42"/>
        <end position="62"/>
    </location>
</feature>
<name>A0A8T2CW45_ARASU</name>
<evidence type="ECO:0000259" key="2">
    <source>
        <dbReference type="PROSITE" id="PS50181"/>
    </source>
</evidence>
<protein>
    <submittedName>
        <fullName evidence="3">F-box domain</fullName>
    </submittedName>
</protein>
<dbReference type="EMBL" id="JAEFBJ010000006">
    <property type="protein sequence ID" value="KAG7599031.1"/>
    <property type="molecule type" value="Genomic_DNA"/>
</dbReference>
<dbReference type="Pfam" id="PF08268">
    <property type="entry name" value="FBA_3"/>
    <property type="match status" value="1"/>
</dbReference>
<dbReference type="Proteomes" id="UP000694251">
    <property type="component" value="Chromosome 6"/>
</dbReference>
<dbReference type="PANTHER" id="PTHR31111:SF111">
    <property type="entry name" value="F-BOX DOMAIN-CONTAINING PROTEIN"/>
    <property type="match status" value="1"/>
</dbReference>
<dbReference type="PROSITE" id="PS50181">
    <property type="entry name" value="FBOX"/>
    <property type="match status" value="1"/>
</dbReference>
<dbReference type="OrthoDB" id="1108318at2759"/>
<proteinExistence type="predicted"/>
<reference evidence="3 4" key="1">
    <citation type="submission" date="2020-12" db="EMBL/GenBank/DDBJ databases">
        <title>Concerted genomic and epigenomic changes stabilize Arabidopsis allopolyploids.</title>
        <authorList>
            <person name="Chen Z."/>
        </authorList>
    </citation>
    <scope>NUCLEOTIDE SEQUENCE [LARGE SCALE GENOMIC DNA]</scope>
    <source>
        <strain evidence="3">As9502</strain>
        <tissue evidence="3">Leaf</tissue>
    </source>
</reference>
<gene>
    <name evidence="3" type="ORF">ISN44_As06g032250</name>
</gene>
<feature type="domain" description="F-box" evidence="2">
    <location>
        <begin position="62"/>
        <end position="112"/>
    </location>
</feature>
<keyword evidence="4" id="KW-1185">Reference proteome</keyword>
<dbReference type="InterPro" id="IPR001810">
    <property type="entry name" value="F-box_dom"/>
</dbReference>
<dbReference type="InterPro" id="IPR013187">
    <property type="entry name" value="F-box-assoc_dom_typ3"/>
</dbReference>
<dbReference type="PANTHER" id="PTHR31111">
    <property type="entry name" value="BNAA05G37150D PROTEIN-RELATED"/>
    <property type="match status" value="1"/>
</dbReference>
<organism evidence="3 4">
    <name type="scientific">Arabidopsis suecica</name>
    <name type="common">Swedish thale-cress</name>
    <name type="synonym">Cardaminopsis suecica</name>
    <dbReference type="NCBI Taxonomy" id="45249"/>
    <lineage>
        <taxon>Eukaryota</taxon>
        <taxon>Viridiplantae</taxon>
        <taxon>Streptophyta</taxon>
        <taxon>Embryophyta</taxon>
        <taxon>Tracheophyta</taxon>
        <taxon>Spermatophyta</taxon>
        <taxon>Magnoliopsida</taxon>
        <taxon>eudicotyledons</taxon>
        <taxon>Gunneridae</taxon>
        <taxon>Pentapetalae</taxon>
        <taxon>rosids</taxon>
        <taxon>malvids</taxon>
        <taxon>Brassicales</taxon>
        <taxon>Brassicaceae</taxon>
        <taxon>Camelineae</taxon>
        <taxon>Arabidopsis</taxon>
    </lineage>
</organism>
<comment type="caution">
    <text evidence="3">The sequence shown here is derived from an EMBL/GenBank/DDBJ whole genome shotgun (WGS) entry which is preliminary data.</text>
</comment>